<proteinExistence type="predicted"/>
<dbReference type="Proteomes" id="UP001164472">
    <property type="component" value="Chromosome"/>
</dbReference>
<dbReference type="AlphaFoldDB" id="A0A9E8HJK0"/>
<dbReference type="PANTHER" id="PTHR37539:SF1">
    <property type="entry name" value="ER-BOUND OXYGENASE MPAB_MPAB'_RUBBER OXYGENASE CATALYTIC DOMAIN-CONTAINING PROTEIN"/>
    <property type="match status" value="1"/>
</dbReference>
<dbReference type="InterPro" id="IPR037473">
    <property type="entry name" value="Lcp-like"/>
</dbReference>
<feature type="domain" description="ER-bound oxygenase mpaB/mpaB'/Rubber oxygenase catalytic" evidence="1">
    <location>
        <begin position="135"/>
        <end position="349"/>
    </location>
</feature>
<dbReference type="PANTHER" id="PTHR37539">
    <property type="entry name" value="SECRETED PROTEIN-RELATED"/>
    <property type="match status" value="1"/>
</dbReference>
<keyword evidence="3" id="KW-1185">Reference proteome</keyword>
<evidence type="ECO:0000313" key="3">
    <source>
        <dbReference type="Proteomes" id="UP001164472"/>
    </source>
</evidence>
<dbReference type="KEGG" id="asem:NNL22_02760"/>
<dbReference type="EMBL" id="CP101527">
    <property type="protein sequence ID" value="UZW75535.1"/>
    <property type="molecule type" value="Genomic_DNA"/>
</dbReference>
<evidence type="ECO:0000313" key="2">
    <source>
        <dbReference type="EMBL" id="UZW75535.1"/>
    </source>
</evidence>
<sequence length="406" mass="46575">MNDFQKNYPYRHRSYSDMCQWVSRRNFLLKGNAVPSEERWQKLGEGLLKGDDLADRVVEWMHEYGMKPGRGLFERALQNGIDSLSSEEQQAAQPLTDFFKEVETTPDWLDKDLVALGGRVIDRCHPVSYYILRNAGLMAGYLSSDLNKPLIMTGELKSGANRRFSQTMKWFSDCVSPGGLERNGDGFRSTIHVRVMHALVRNRLSHHKDWDHADMGLPINQTDMIATWLAFSVVFLAGSRTMGVIISPKESKAVMHLWRYTCWLMGVNEEWLSDDEHEGRKLLFHTLATFRGPDENSRQLGRALMEEIPLIPFPLMRPLKWRLEQAKHLSVTMLFVGPSGMKKLGLPRWVPPWYPVLSLGLNLPRSLLLSIPSPLQRKAELKGRERREKLIKLHFGVAKPDLASLK</sequence>
<dbReference type="Pfam" id="PF09995">
    <property type="entry name" value="MPAB_Lcp_cat"/>
    <property type="match status" value="1"/>
</dbReference>
<evidence type="ECO:0000259" key="1">
    <source>
        <dbReference type="Pfam" id="PF09995"/>
    </source>
</evidence>
<organism evidence="2 3">
    <name type="scientific">Alkalimarinus sediminis</name>
    <dbReference type="NCBI Taxonomy" id="1632866"/>
    <lineage>
        <taxon>Bacteria</taxon>
        <taxon>Pseudomonadati</taxon>
        <taxon>Pseudomonadota</taxon>
        <taxon>Gammaproteobacteria</taxon>
        <taxon>Alteromonadales</taxon>
        <taxon>Alteromonadaceae</taxon>
        <taxon>Alkalimarinus</taxon>
    </lineage>
</organism>
<name>A0A9E8HJK0_9ALTE</name>
<protein>
    <submittedName>
        <fullName evidence="2">DUF2236 domain-containing protein</fullName>
    </submittedName>
</protein>
<accession>A0A9E8HJK0</accession>
<dbReference type="InterPro" id="IPR018713">
    <property type="entry name" value="MPAB/Lcp_cat_dom"/>
</dbReference>
<dbReference type="GO" id="GO:0016491">
    <property type="term" value="F:oxidoreductase activity"/>
    <property type="evidence" value="ECO:0007669"/>
    <property type="project" value="InterPro"/>
</dbReference>
<reference evidence="2" key="1">
    <citation type="submission" date="2022-07" db="EMBL/GenBank/DDBJ databases">
        <title>Alkalimarinus sp. nov., isolated from gut of a Alitta virens.</title>
        <authorList>
            <person name="Yang A.I."/>
            <person name="Shin N.-R."/>
        </authorList>
    </citation>
    <scope>NUCLEOTIDE SEQUENCE</scope>
    <source>
        <strain evidence="2">FA028</strain>
    </source>
</reference>
<gene>
    <name evidence="2" type="ORF">NNL22_02760</name>
</gene>
<dbReference type="RefSeq" id="WP_251810641.1">
    <property type="nucleotide sequence ID" value="NZ_CP101527.1"/>
</dbReference>